<reference evidence="3 4" key="1">
    <citation type="submission" date="2024-08" db="EMBL/GenBank/DDBJ databases">
        <title>Genome mining of Saccharopolyspora cebuensis PGLac3 from Nigerian medicinal plant.</title>
        <authorList>
            <person name="Ezeobiora C.E."/>
            <person name="Igbokwe N.H."/>
            <person name="Amin D.H."/>
            <person name="Mendie U.E."/>
        </authorList>
    </citation>
    <scope>NUCLEOTIDE SEQUENCE [LARGE SCALE GENOMIC DNA]</scope>
    <source>
        <strain evidence="3 4">PGLac3</strain>
    </source>
</reference>
<evidence type="ECO:0000313" key="4">
    <source>
        <dbReference type="Proteomes" id="UP001564626"/>
    </source>
</evidence>
<evidence type="ECO:0000256" key="2">
    <source>
        <dbReference type="SAM" id="Phobius"/>
    </source>
</evidence>
<protein>
    <submittedName>
        <fullName evidence="3">Uncharacterized protein</fullName>
    </submittedName>
</protein>
<feature type="compositionally biased region" description="Low complexity" evidence="1">
    <location>
        <begin position="27"/>
        <end position="42"/>
    </location>
</feature>
<evidence type="ECO:0000313" key="3">
    <source>
        <dbReference type="EMBL" id="MEY8042648.1"/>
    </source>
</evidence>
<feature type="compositionally biased region" description="Pro residues" evidence="1">
    <location>
        <begin position="1"/>
        <end position="12"/>
    </location>
</feature>
<sequence>MTHPYGQPPGNHPPQQGQPMPPPGGYAPPSGGFPSAPQGTPQPGMPPQGMPPQPGMQPGMQPPGMQPPGMPPQPMPAGPQLPPPPPGMGRVVLDCSYFPLAFILALFKPTITINGQPGPPGVWGKLPIDLPPGQHHIQVHTPYLWAFGHAVAVVPVAAGQQVDVYYKPPAIAFGAGAIGPVPQDTPQLGLTLGIMGGIFVLCLLLVLLPTLML</sequence>
<accession>A0ABV4CQ64</accession>
<feature type="compositionally biased region" description="Pro residues" evidence="1">
    <location>
        <begin position="43"/>
        <end position="87"/>
    </location>
</feature>
<keyword evidence="2" id="KW-0472">Membrane</keyword>
<comment type="caution">
    <text evidence="3">The sequence shown here is derived from an EMBL/GenBank/DDBJ whole genome shotgun (WGS) entry which is preliminary data.</text>
</comment>
<dbReference type="Proteomes" id="UP001564626">
    <property type="component" value="Unassembled WGS sequence"/>
</dbReference>
<dbReference type="RefSeq" id="WP_345355631.1">
    <property type="nucleotide sequence ID" value="NZ_BAABII010000001.1"/>
</dbReference>
<keyword evidence="4" id="KW-1185">Reference proteome</keyword>
<gene>
    <name evidence="3" type="ORF">AB8O55_24850</name>
</gene>
<feature type="transmembrane region" description="Helical" evidence="2">
    <location>
        <begin position="188"/>
        <end position="208"/>
    </location>
</feature>
<keyword evidence="2" id="KW-0812">Transmembrane</keyword>
<feature type="region of interest" description="Disordered" evidence="1">
    <location>
        <begin position="1"/>
        <end position="87"/>
    </location>
</feature>
<proteinExistence type="predicted"/>
<evidence type="ECO:0000256" key="1">
    <source>
        <dbReference type="SAM" id="MobiDB-lite"/>
    </source>
</evidence>
<dbReference type="EMBL" id="JBGEHV010000062">
    <property type="protein sequence ID" value="MEY8042648.1"/>
    <property type="molecule type" value="Genomic_DNA"/>
</dbReference>
<keyword evidence="2" id="KW-1133">Transmembrane helix</keyword>
<name>A0ABV4CQ64_9PSEU</name>
<organism evidence="3 4">
    <name type="scientific">Saccharopolyspora cebuensis</name>
    <dbReference type="NCBI Taxonomy" id="418759"/>
    <lineage>
        <taxon>Bacteria</taxon>
        <taxon>Bacillati</taxon>
        <taxon>Actinomycetota</taxon>
        <taxon>Actinomycetes</taxon>
        <taxon>Pseudonocardiales</taxon>
        <taxon>Pseudonocardiaceae</taxon>
        <taxon>Saccharopolyspora</taxon>
    </lineage>
</organism>